<dbReference type="PANTHER" id="PTHR45138">
    <property type="entry name" value="REGULATORY COMPONENTS OF SENSORY TRANSDUCTION SYSTEM"/>
    <property type="match status" value="1"/>
</dbReference>
<dbReference type="GO" id="GO:0005886">
    <property type="term" value="C:plasma membrane"/>
    <property type="evidence" value="ECO:0007669"/>
    <property type="project" value="TreeGrafter"/>
</dbReference>
<dbReference type="InterPro" id="IPR050469">
    <property type="entry name" value="Diguanylate_Cyclase"/>
</dbReference>
<evidence type="ECO:0000256" key="2">
    <source>
        <dbReference type="ARBA" id="ARBA00012528"/>
    </source>
</evidence>
<dbReference type="RefSeq" id="WP_254102506.1">
    <property type="nucleotide sequence ID" value="NZ_JANATA010000039.1"/>
</dbReference>
<dbReference type="Gene3D" id="6.10.340.10">
    <property type="match status" value="1"/>
</dbReference>
<evidence type="ECO:0000313" key="7">
    <source>
        <dbReference type="Proteomes" id="UP001165413"/>
    </source>
</evidence>
<accession>A0AA41X3M0</accession>
<dbReference type="AlphaFoldDB" id="A0AA41X3M0"/>
<sequence>MILHHLRKRLLISYGVLVVLLTLSFFSYLYITATQQRQIAAQDNLDLLNQSIHIMLKKTFNQYQPTSKNSAESPSMSAQEIFSANIDMEVVEEVTSFIRDLGLDYPLSIFFYNTEQTESYKVTISPVVQPEYSILSINEVIYLKSEKQIMDTAHPLYGFRTGLETEYQPIIKPSEIFSLNQFLSMLLIILTSLLIVFMVSDFIAKPITDFAKVARKITSLNLDADNILYNNTETDFVTDTSIWEVQHLAISLTSMMRKIKKQQLSLIEFNQNLEQKVQERTEQLNQINAELLKISRRDALTGLNNRLALDEMLRHDFIQYQRSETPYTVMLLDIDYFKEVNDRHGHAVGDSVLKELGKCLSNCMRETDFVARYGGEEFLIILPNTVQYAFILAEKLRTVIASIVFPTAGHLTVSIGLSVVEASDQEPEDAVRRADQALYLAKEEGRNQAKMI</sequence>
<dbReference type="InterPro" id="IPR043128">
    <property type="entry name" value="Rev_trsase/Diguanyl_cyclase"/>
</dbReference>
<dbReference type="EMBL" id="JANATA010000039">
    <property type="protein sequence ID" value="MCP3429766.1"/>
    <property type="molecule type" value="Genomic_DNA"/>
</dbReference>
<reference evidence="6" key="1">
    <citation type="submission" date="2022-07" db="EMBL/GenBank/DDBJ databases">
        <title>Characterization of the Novel Bacterium Alteromonas immobilis LMIT006 and Alteromonas gregis LMIT007.</title>
        <authorList>
            <person name="Lin X."/>
        </authorList>
    </citation>
    <scope>NUCLEOTIDE SEQUENCE</scope>
    <source>
        <strain evidence="6">LMIT007</strain>
    </source>
</reference>
<dbReference type="NCBIfam" id="TIGR00254">
    <property type="entry name" value="GGDEF"/>
    <property type="match status" value="1"/>
</dbReference>
<evidence type="ECO:0000313" key="6">
    <source>
        <dbReference type="EMBL" id="MCP3429766.1"/>
    </source>
</evidence>
<dbReference type="Proteomes" id="UP001165413">
    <property type="component" value="Unassembled WGS sequence"/>
</dbReference>
<dbReference type="GO" id="GO:0052621">
    <property type="term" value="F:diguanylate cyclase activity"/>
    <property type="evidence" value="ECO:0007669"/>
    <property type="project" value="UniProtKB-EC"/>
</dbReference>
<comment type="catalytic activity">
    <reaction evidence="3">
        <text>2 GTP = 3',3'-c-di-GMP + 2 diphosphate</text>
        <dbReference type="Rhea" id="RHEA:24898"/>
        <dbReference type="ChEBI" id="CHEBI:33019"/>
        <dbReference type="ChEBI" id="CHEBI:37565"/>
        <dbReference type="ChEBI" id="CHEBI:58805"/>
        <dbReference type="EC" id="2.7.7.65"/>
    </reaction>
</comment>
<comment type="caution">
    <text evidence="6">The sequence shown here is derived from an EMBL/GenBank/DDBJ whole genome shotgun (WGS) entry which is preliminary data.</text>
</comment>
<protein>
    <recommendedName>
        <fullName evidence="2">diguanylate cyclase</fullName>
        <ecNumber evidence="2">2.7.7.65</ecNumber>
    </recommendedName>
</protein>
<dbReference type="InterPro" id="IPR029787">
    <property type="entry name" value="Nucleotide_cyclase"/>
</dbReference>
<dbReference type="FunFam" id="3.30.70.270:FF:000001">
    <property type="entry name" value="Diguanylate cyclase domain protein"/>
    <property type="match status" value="1"/>
</dbReference>
<dbReference type="SMART" id="SM00267">
    <property type="entry name" value="GGDEF"/>
    <property type="match status" value="1"/>
</dbReference>
<dbReference type="PANTHER" id="PTHR45138:SF9">
    <property type="entry name" value="DIGUANYLATE CYCLASE DGCM-RELATED"/>
    <property type="match status" value="1"/>
</dbReference>
<feature type="transmembrane region" description="Helical" evidence="4">
    <location>
        <begin position="182"/>
        <end position="204"/>
    </location>
</feature>
<evidence type="ECO:0000256" key="4">
    <source>
        <dbReference type="SAM" id="Phobius"/>
    </source>
</evidence>
<feature type="domain" description="GGDEF" evidence="5">
    <location>
        <begin position="325"/>
        <end position="452"/>
    </location>
</feature>
<keyword evidence="4" id="KW-0812">Transmembrane</keyword>
<name>A0AA41X3M0_9ALTE</name>
<keyword evidence="7" id="KW-1185">Reference proteome</keyword>
<organism evidence="6 7">
    <name type="scientific">Opacimonas viscosa</name>
    <dbReference type="NCBI Taxonomy" id="2961944"/>
    <lineage>
        <taxon>Bacteria</taxon>
        <taxon>Pseudomonadati</taxon>
        <taxon>Pseudomonadota</taxon>
        <taxon>Gammaproteobacteria</taxon>
        <taxon>Alteromonadales</taxon>
        <taxon>Alteromonadaceae</taxon>
        <taxon>Opacimonas</taxon>
    </lineage>
</organism>
<feature type="transmembrane region" description="Helical" evidence="4">
    <location>
        <begin position="12"/>
        <end position="31"/>
    </location>
</feature>
<dbReference type="GO" id="GO:0043709">
    <property type="term" value="P:cell adhesion involved in single-species biofilm formation"/>
    <property type="evidence" value="ECO:0007669"/>
    <property type="project" value="TreeGrafter"/>
</dbReference>
<gene>
    <name evidence="6" type="ORF">NLF92_12540</name>
</gene>
<dbReference type="PROSITE" id="PS50887">
    <property type="entry name" value="GGDEF"/>
    <property type="match status" value="1"/>
</dbReference>
<dbReference type="InterPro" id="IPR000160">
    <property type="entry name" value="GGDEF_dom"/>
</dbReference>
<dbReference type="Gene3D" id="3.30.70.270">
    <property type="match status" value="1"/>
</dbReference>
<dbReference type="CDD" id="cd01949">
    <property type="entry name" value="GGDEF"/>
    <property type="match status" value="1"/>
</dbReference>
<keyword evidence="4" id="KW-0472">Membrane</keyword>
<comment type="cofactor">
    <cofactor evidence="1">
        <name>Mg(2+)</name>
        <dbReference type="ChEBI" id="CHEBI:18420"/>
    </cofactor>
</comment>
<dbReference type="SUPFAM" id="SSF55073">
    <property type="entry name" value="Nucleotide cyclase"/>
    <property type="match status" value="1"/>
</dbReference>
<dbReference type="GO" id="GO:1902201">
    <property type="term" value="P:negative regulation of bacterial-type flagellum-dependent cell motility"/>
    <property type="evidence" value="ECO:0007669"/>
    <property type="project" value="TreeGrafter"/>
</dbReference>
<evidence type="ECO:0000256" key="1">
    <source>
        <dbReference type="ARBA" id="ARBA00001946"/>
    </source>
</evidence>
<dbReference type="Pfam" id="PF00990">
    <property type="entry name" value="GGDEF"/>
    <property type="match status" value="1"/>
</dbReference>
<dbReference type="EC" id="2.7.7.65" evidence="2"/>
<proteinExistence type="predicted"/>
<evidence type="ECO:0000259" key="5">
    <source>
        <dbReference type="PROSITE" id="PS50887"/>
    </source>
</evidence>
<evidence type="ECO:0000256" key="3">
    <source>
        <dbReference type="ARBA" id="ARBA00034247"/>
    </source>
</evidence>
<keyword evidence="4" id="KW-1133">Transmembrane helix</keyword>